<dbReference type="Proteomes" id="UP000297253">
    <property type="component" value="Unassembled WGS sequence"/>
</dbReference>
<comment type="similarity">
    <text evidence="2 5">Belongs to the pseudouridine synthase RluA family.</text>
</comment>
<dbReference type="GO" id="GO:0140098">
    <property type="term" value="F:catalytic activity, acting on RNA"/>
    <property type="evidence" value="ECO:0007669"/>
    <property type="project" value="UniProtKB-ARBA"/>
</dbReference>
<dbReference type="InterPro" id="IPR050188">
    <property type="entry name" value="RluA_PseudoU_synthase"/>
</dbReference>
<dbReference type="GO" id="GO:0009982">
    <property type="term" value="F:pseudouridine synthase activity"/>
    <property type="evidence" value="ECO:0007669"/>
    <property type="project" value="InterPro"/>
</dbReference>
<evidence type="ECO:0000256" key="1">
    <source>
        <dbReference type="ARBA" id="ARBA00000073"/>
    </source>
</evidence>
<evidence type="ECO:0000256" key="4">
    <source>
        <dbReference type="PIRSR" id="PIRSR606225-1"/>
    </source>
</evidence>
<dbReference type="RefSeq" id="WP_135181899.1">
    <property type="nucleotide sequence ID" value="NZ_JADGKZ010000006.1"/>
</dbReference>
<evidence type="ECO:0000256" key="2">
    <source>
        <dbReference type="ARBA" id="ARBA00010876"/>
    </source>
</evidence>
<dbReference type="AlphaFoldDB" id="A0A4Y9JAA6"/>
<accession>A0A4Y9JAA6</accession>
<feature type="domain" description="Pseudouridine synthase RsuA/RluA-like" evidence="6">
    <location>
        <begin position="89"/>
        <end position="235"/>
    </location>
</feature>
<sequence>MKYTITIPAQFPAMTVKEALEDYFLIPRKVRHFLRTKKHVRVNEQAINWQSSITAGDQLELIFDEEDYPEKAIPWGKSELVDVLYEDEHLIVVNKPEGMKTHGNDPTEIALLNHVSAYVQQTCYVVHRLDMETSGAIVFAKNPFILPILNRLLEDKVIFREYLALCQGRFPENTRTITDKVGRHRHDRRKRVVDPQKGQPALTHVTRLKTLGKTSLVACQLETGRTHQIRVHLSHHGYAIIGDPLYSTIPASRLMLHAHKLTFTHPFTLKTISVQATSNSFQEELNNKAEGQIDTFDFL</sequence>
<dbReference type="OrthoDB" id="9773999at2"/>
<feature type="active site" evidence="4">
    <location>
        <position position="130"/>
    </location>
</feature>
<dbReference type="EC" id="5.4.99.-" evidence="5"/>
<dbReference type="InterPro" id="IPR006224">
    <property type="entry name" value="PsdUridine_synth_RluA-like_CS"/>
</dbReference>
<dbReference type="Gene3D" id="3.30.2350.10">
    <property type="entry name" value="Pseudouridine synthase"/>
    <property type="match status" value="1"/>
</dbReference>
<dbReference type="CDD" id="cd02869">
    <property type="entry name" value="PseudoU_synth_RluA_like"/>
    <property type="match status" value="1"/>
</dbReference>
<name>A0A4Y9JAA6_9STRE</name>
<evidence type="ECO:0000256" key="5">
    <source>
        <dbReference type="RuleBase" id="RU362028"/>
    </source>
</evidence>
<comment type="caution">
    <text evidence="7">The sequence shown here is derived from an EMBL/GenBank/DDBJ whole genome shotgun (WGS) entry which is preliminary data.</text>
</comment>
<comment type="catalytic activity">
    <reaction evidence="1 5">
        <text>a uridine in RNA = a pseudouridine in RNA</text>
        <dbReference type="Rhea" id="RHEA:48348"/>
        <dbReference type="Rhea" id="RHEA-COMP:12068"/>
        <dbReference type="Rhea" id="RHEA-COMP:12069"/>
        <dbReference type="ChEBI" id="CHEBI:65314"/>
        <dbReference type="ChEBI" id="CHEBI:65315"/>
    </reaction>
</comment>
<dbReference type="GO" id="GO:0003723">
    <property type="term" value="F:RNA binding"/>
    <property type="evidence" value="ECO:0007669"/>
    <property type="project" value="InterPro"/>
</dbReference>
<dbReference type="InterPro" id="IPR006225">
    <property type="entry name" value="PsdUridine_synth_RluC/D"/>
</dbReference>
<dbReference type="PANTHER" id="PTHR21600:SF44">
    <property type="entry name" value="RIBOSOMAL LARGE SUBUNIT PSEUDOURIDINE SYNTHASE D"/>
    <property type="match status" value="1"/>
</dbReference>
<dbReference type="InterPro" id="IPR020103">
    <property type="entry name" value="PsdUridine_synth_cat_dom_sf"/>
</dbReference>
<evidence type="ECO:0000313" key="7">
    <source>
        <dbReference type="EMBL" id="TFU97953.1"/>
    </source>
</evidence>
<dbReference type="Pfam" id="PF00849">
    <property type="entry name" value="PseudoU_synth_2"/>
    <property type="match status" value="1"/>
</dbReference>
<dbReference type="SUPFAM" id="SSF55120">
    <property type="entry name" value="Pseudouridine synthase"/>
    <property type="match status" value="1"/>
</dbReference>
<proteinExistence type="inferred from homology"/>
<keyword evidence="3 5" id="KW-0413">Isomerase</keyword>
<dbReference type="EMBL" id="SPPD01000006">
    <property type="protein sequence ID" value="TFU97953.1"/>
    <property type="molecule type" value="Genomic_DNA"/>
</dbReference>
<dbReference type="STRING" id="1432788.BU202_06380"/>
<protein>
    <recommendedName>
        <fullName evidence="5">Pseudouridine synthase</fullName>
        <ecNumber evidence="5">5.4.99.-</ecNumber>
    </recommendedName>
</protein>
<dbReference type="NCBIfam" id="TIGR00005">
    <property type="entry name" value="rluA_subfam"/>
    <property type="match status" value="1"/>
</dbReference>
<evidence type="ECO:0000259" key="6">
    <source>
        <dbReference type="Pfam" id="PF00849"/>
    </source>
</evidence>
<evidence type="ECO:0000313" key="8">
    <source>
        <dbReference type="Proteomes" id="UP000297253"/>
    </source>
</evidence>
<comment type="function">
    <text evidence="5">Responsible for synthesis of pseudouridine from uracil.</text>
</comment>
<dbReference type="PANTHER" id="PTHR21600">
    <property type="entry name" value="MITOCHONDRIAL RNA PSEUDOURIDINE SYNTHASE"/>
    <property type="match status" value="1"/>
</dbReference>
<evidence type="ECO:0000256" key="3">
    <source>
        <dbReference type="ARBA" id="ARBA00023235"/>
    </source>
</evidence>
<dbReference type="InterPro" id="IPR006145">
    <property type="entry name" value="PsdUridine_synth_RsuA/RluA"/>
</dbReference>
<reference evidence="7 8" key="1">
    <citation type="submission" date="2019-03" db="EMBL/GenBank/DDBJ databases">
        <title>Diversity of the mouse oral microbiome.</title>
        <authorList>
            <person name="Joseph S."/>
            <person name="Aduse-Opoku J."/>
            <person name="Curtis M."/>
            <person name="Wade W."/>
            <person name="Hashim A."/>
        </authorList>
    </citation>
    <scope>NUCLEOTIDE SEQUENCE [LARGE SCALE GENOMIC DNA]</scope>
    <source>
        <strain evidence="7 8">WM131</strain>
    </source>
</reference>
<gene>
    <name evidence="7" type="ORF">E4T82_05670</name>
</gene>
<organism evidence="7 8">
    <name type="scientific">Streptococcus cuniculi</name>
    <dbReference type="NCBI Taxonomy" id="1432788"/>
    <lineage>
        <taxon>Bacteria</taxon>
        <taxon>Bacillati</taxon>
        <taxon>Bacillota</taxon>
        <taxon>Bacilli</taxon>
        <taxon>Lactobacillales</taxon>
        <taxon>Streptococcaceae</taxon>
        <taxon>Streptococcus</taxon>
    </lineage>
</organism>
<dbReference type="PROSITE" id="PS01129">
    <property type="entry name" value="PSI_RLU"/>
    <property type="match status" value="1"/>
</dbReference>
<dbReference type="GO" id="GO:0000455">
    <property type="term" value="P:enzyme-directed rRNA pseudouridine synthesis"/>
    <property type="evidence" value="ECO:0007669"/>
    <property type="project" value="TreeGrafter"/>
</dbReference>